<evidence type="ECO:0000259" key="7">
    <source>
        <dbReference type="Pfam" id="PF04084"/>
    </source>
</evidence>
<reference evidence="9 10" key="1">
    <citation type="journal article" date="2023" name="Elife">
        <title>Identification of key yeast species and microbe-microbe interactions impacting larval growth of Drosophila in the wild.</title>
        <authorList>
            <person name="Mure A."/>
            <person name="Sugiura Y."/>
            <person name="Maeda R."/>
            <person name="Honda K."/>
            <person name="Sakurai N."/>
            <person name="Takahashi Y."/>
            <person name="Watada M."/>
            <person name="Katoh T."/>
            <person name="Gotoh A."/>
            <person name="Gotoh Y."/>
            <person name="Taniguchi I."/>
            <person name="Nakamura K."/>
            <person name="Hayashi T."/>
            <person name="Katayama T."/>
            <person name="Uemura T."/>
            <person name="Hattori Y."/>
        </authorList>
    </citation>
    <scope>NUCLEOTIDE SEQUENCE [LARGE SCALE GENOMIC DNA]</scope>
    <source>
        <strain evidence="9 10">SC-9</strain>
    </source>
</reference>
<evidence type="ECO:0000256" key="1">
    <source>
        <dbReference type="ARBA" id="ARBA00004123"/>
    </source>
</evidence>
<dbReference type="EMBL" id="BTFZ01000002">
    <property type="protein sequence ID" value="GMM34229.1"/>
    <property type="molecule type" value="Genomic_DNA"/>
</dbReference>
<sequence length="593" mass="65950">MSATPPATPRAKRERPEDPIAEIFASPAQRRAGLLNIATSPLKADRQMKAPSSPNITRPRDHTQPIILPPDQHEIGLKPSAIKRGIINIDPNSGRISPLRGSPGRSRSHYDFTNRLAIRRALVATNPGLAPQDEDIQDLDEDDLAIAERIIGESNRANGSSSPTRTPRNRKLMALDEDAADDMVFEPLEGNSFRATPCPTPIQEEKIISKFGRTHRLLEASQTLFVDGPEGFFEQHKFKGKTSGNTMAQAPSLDYSEFVQLSKISDFLQLPHRDNLMESYQSNFPQWHFELSQGFNVCLYGVGSKLHLLSQFVDTYLTDALSVPVLVANGYNPATTLREVVEQTIKIVLPSRKLKNGKSQPILKLPAAPHESVPLLVRYLEKSNDKSLKIVLAIHNLDGPAFKGDRAQSALAQLSGLPQVWLVTSVDKINAPILWDSAKTSQFNFAWHDTTTYDNYNVENGFEDLLHVGRSSKNIGTKGAQYVLSSLTQNARNLYRVLVANQLQALEEEADDKASDRSLLVGSVRNGIEFKLLYNLCVEEFIASNEISFRIMLREFIEHDMAGLSKNSAGTEIVFVPLTIDELEQLLTEELLE</sequence>
<dbReference type="GO" id="GO:0003688">
    <property type="term" value="F:DNA replication origin binding"/>
    <property type="evidence" value="ECO:0007669"/>
    <property type="project" value="UniProtKB-UniRule"/>
</dbReference>
<comment type="caution">
    <text evidence="9">The sequence shown here is derived from an EMBL/GenBank/DDBJ whole genome shotgun (WGS) entry which is preliminary data.</text>
</comment>
<comment type="subunit">
    <text evidence="5">Component of the origin recognition complex (ORC).</text>
</comment>
<evidence type="ECO:0000256" key="5">
    <source>
        <dbReference type="RuleBase" id="RU368084"/>
    </source>
</evidence>
<dbReference type="InterPro" id="IPR007220">
    <property type="entry name" value="ORC2"/>
</dbReference>
<dbReference type="AlphaFoldDB" id="A0AAV5QIK3"/>
<dbReference type="GO" id="GO:0006260">
    <property type="term" value="P:DNA replication"/>
    <property type="evidence" value="ECO:0007669"/>
    <property type="project" value="UniProtKB-UniRule"/>
</dbReference>
<proteinExistence type="inferred from homology"/>
<evidence type="ECO:0000256" key="4">
    <source>
        <dbReference type="ARBA" id="ARBA00023242"/>
    </source>
</evidence>
<feature type="region of interest" description="Disordered" evidence="6">
    <location>
        <begin position="1"/>
        <end position="26"/>
    </location>
</feature>
<accession>A0AAV5QIK3</accession>
<dbReference type="PANTHER" id="PTHR14052:SF0">
    <property type="entry name" value="ORIGIN RECOGNITION COMPLEX SUBUNIT 2"/>
    <property type="match status" value="1"/>
</dbReference>
<evidence type="ECO:0000256" key="6">
    <source>
        <dbReference type="SAM" id="MobiDB-lite"/>
    </source>
</evidence>
<feature type="domain" description="Origin recognition complex subunit 2 RecA-like" evidence="7">
    <location>
        <begin position="273"/>
        <end position="450"/>
    </location>
</feature>
<evidence type="ECO:0000313" key="9">
    <source>
        <dbReference type="EMBL" id="GMM34229.1"/>
    </source>
</evidence>
<evidence type="ECO:0000313" key="10">
    <source>
        <dbReference type="Proteomes" id="UP001360560"/>
    </source>
</evidence>
<protein>
    <recommendedName>
        <fullName evidence="5">Origin recognition complex subunit 2</fullName>
    </recommendedName>
</protein>
<gene>
    <name evidence="9" type="ORF">DASC09_015540</name>
</gene>
<dbReference type="InterPro" id="IPR056773">
    <property type="entry name" value="WHD_ORC2"/>
</dbReference>
<feature type="region of interest" description="Disordered" evidence="6">
    <location>
        <begin position="45"/>
        <end position="66"/>
    </location>
</feature>
<dbReference type="Pfam" id="PF24882">
    <property type="entry name" value="WHD_ORC2"/>
    <property type="match status" value="1"/>
</dbReference>
<comment type="similarity">
    <text evidence="2 5">Belongs to the ORC2 family.</text>
</comment>
<dbReference type="RefSeq" id="XP_064851229.1">
    <property type="nucleotide sequence ID" value="XM_064995157.1"/>
</dbReference>
<organism evidence="9 10">
    <name type="scientific">Saccharomycopsis crataegensis</name>
    <dbReference type="NCBI Taxonomy" id="43959"/>
    <lineage>
        <taxon>Eukaryota</taxon>
        <taxon>Fungi</taxon>
        <taxon>Dikarya</taxon>
        <taxon>Ascomycota</taxon>
        <taxon>Saccharomycotina</taxon>
        <taxon>Saccharomycetes</taxon>
        <taxon>Saccharomycopsidaceae</taxon>
        <taxon>Saccharomycopsis</taxon>
    </lineage>
</organism>
<dbReference type="Proteomes" id="UP001360560">
    <property type="component" value="Unassembled WGS sequence"/>
</dbReference>
<comment type="function">
    <text evidence="5">Component of the origin recognition complex (ORC) that binds origins of replication. DNA-binding is ATP-dependent. ORC is required to assemble the pre-replication complex necessary to initiate DNA replication.</text>
</comment>
<evidence type="ECO:0000256" key="2">
    <source>
        <dbReference type="ARBA" id="ARBA00007421"/>
    </source>
</evidence>
<keyword evidence="4 5" id="KW-0539">Nucleus</keyword>
<name>A0AAV5QIK3_9ASCO</name>
<dbReference type="Pfam" id="PF04084">
    <property type="entry name" value="RecA-like_ORC2"/>
    <property type="match status" value="1"/>
</dbReference>
<feature type="domain" description="Origin recognition complex subunit 2 winged-helix" evidence="8">
    <location>
        <begin position="524"/>
        <end position="581"/>
    </location>
</feature>
<evidence type="ECO:0000256" key="3">
    <source>
        <dbReference type="ARBA" id="ARBA00022705"/>
    </source>
</evidence>
<dbReference type="InterPro" id="IPR056772">
    <property type="entry name" value="RecA-like_ORC2"/>
</dbReference>
<dbReference type="PANTHER" id="PTHR14052">
    <property type="entry name" value="ORIGIN RECOGNITION COMPLEX SUBUNIT 2"/>
    <property type="match status" value="1"/>
</dbReference>
<keyword evidence="3 5" id="KW-0235">DNA replication</keyword>
<keyword evidence="10" id="KW-1185">Reference proteome</keyword>
<evidence type="ECO:0000259" key="8">
    <source>
        <dbReference type="Pfam" id="PF24882"/>
    </source>
</evidence>
<dbReference type="GO" id="GO:0005664">
    <property type="term" value="C:nuclear origin of replication recognition complex"/>
    <property type="evidence" value="ECO:0007669"/>
    <property type="project" value="UniProtKB-UniRule"/>
</dbReference>
<comment type="subcellular location">
    <subcellularLocation>
        <location evidence="1 5">Nucleus</location>
    </subcellularLocation>
</comment>
<dbReference type="GeneID" id="90072208"/>